<protein>
    <submittedName>
        <fullName evidence="2">Uncharacterized protein</fullName>
    </submittedName>
</protein>
<dbReference type="Gene3D" id="3.20.20.120">
    <property type="entry name" value="Enolase-like C-terminal domain"/>
    <property type="match status" value="1"/>
</dbReference>
<dbReference type="AlphaFoldDB" id="A0A918CRW1"/>
<proteinExistence type="predicted"/>
<evidence type="ECO:0000313" key="2">
    <source>
        <dbReference type="EMBL" id="GGN11410.1"/>
    </source>
</evidence>
<dbReference type="Proteomes" id="UP000653411">
    <property type="component" value="Unassembled WGS sequence"/>
</dbReference>
<dbReference type="InterPro" id="IPR036849">
    <property type="entry name" value="Enolase-like_C_sf"/>
</dbReference>
<dbReference type="EMBL" id="BMML01000007">
    <property type="protein sequence ID" value="GGN11410.1"/>
    <property type="molecule type" value="Genomic_DNA"/>
</dbReference>
<keyword evidence="3" id="KW-1185">Reference proteome</keyword>
<name>A0A918CRW1_9ACTN</name>
<evidence type="ECO:0000256" key="1">
    <source>
        <dbReference type="SAM" id="MobiDB-lite"/>
    </source>
</evidence>
<dbReference type="SUPFAM" id="SSF51604">
    <property type="entry name" value="Enolase C-terminal domain-like"/>
    <property type="match status" value="1"/>
</dbReference>
<organism evidence="2 3">
    <name type="scientific">Streptomyces fuscichromogenes</name>
    <dbReference type="NCBI Taxonomy" id="1324013"/>
    <lineage>
        <taxon>Bacteria</taxon>
        <taxon>Bacillati</taxon>
        <taxon>Actinomycetota</taxon>
        <taxon>Actinomycetes</taxon>
        <taxon>Kitasatosporales</taxon>
        <taxon>Streptomycetaceae</taxon>
        <taxon>Streptomyces</taxon>
    </lineage>
</organism>
<feature type="compositionally biased region" description="Basic and acidic residues" evidence="1">
    <location>
        <begin position="38"/>
        <end position="51"/>
    </location>
</feature>
<sequence>MPDGSRVEYGPQLRAVTRSELEIRDGLAVAPDVPGIGIDRDPDALDDRRVA</sequence>
<reference evidence="2" key="1">
    <citation type="journal article" date="2014" name="Int. J. Syst. Evol. Microbiol.">
        <title>Complete genome sequence of Corynebacterium casei LMG S-19264T (=DSM 44701T), isolated from a smear-ripened cheese.</title>
        <authorList>
            <consortium name="US DOE Joint Genome Institute (JGI-PGF)"/>
            <person name="Walter F."/>
            <person name="Albersmeier A."/>
            <person name="Kalinowski J."/>
            <person name="Ruckert C."/>
        </authorList>
    </citation>
    <scope>NUCLEOTIDE SEQUENCE</scope>
    <source>
        <strain evidence="2">CGMCC 4.7110</strain>
    </source>
</reference>
<comment type="caution">
    <text evidence="2">The sequence shown here is derived from an EMBL/GenBank/DDBJ whole genome shotgun (WGS) entry which is preliminary data.</text>
</comment>
<gene>
    <name evidence="2" type="ORF">GCM10011578_037770</name>
</gene>
<accession>A0A918CRW1</accession>
<feature type="region of interest" description="Disordered" evidence="1">
    <location>
        <begin position="32"/>
        <end position="51"/>
    </location>
</feature>
<evidence type="ECO:0000313" key="3">
    <source>
        <dbReference type="Proteomes" id="UP000653411"/>
    </source>
</evidence>
<reference evidence="2" key="2">
    <citation type="submission" date="2020-09" db="EMBL/GenBank/DDBJ databases">
        <authorList>
            <person name="Sun Q."/>
            <person name="Zhou Y."/>
        </authorList>
    </citation>
    <scope>NUCLEOTIDE SEQUENCE</scope>
    <source>
        <strain evidence="2">CGMCC 4.7110</strain>
    </source>
</reference>